<evidence type="ECO:0000313" key="2">
    <source>
        <dbReference type="Proteomes" id="UP000013996"/>
    </source>
</evidence>
<reference evidence="1 2" key="1">
    <citation type="submission" date="2013-04" db="EMBL/GenBank/DDBJ databases">
        <authorList>
            <person name="Harkins D.M."/>
            <person name="Durkin A.S."/>
            <person name="Brinkac L.M."/>
            <person name="Haft D.H."/>
            <person name="Selengut J.D."/>
            <person name="Sanka R."/>
            <person name="DePew J."/>
            <person name="Purushe J."/>
            <person name="Hartskeerl R.A."/>
            <person name="Ahmed A."/>
            <person name="van der Linden H."/>
            <person name="Goris M.G.A."/>
            <person name="Vinetz J.M."/>
            <person name="Sutton G.G."/>
            <person name="Nierman W.C."/>
            <person name="Fouts D.E."/>
        </authorList>
    </citation>
    <scope>NUCLEOTIDE SEQUENCE [LARGE SCALE GENOMIC DNA]</scope>
    <source>
        <strain evidence="1 2">Sao Paulo</strain>
    </source>
</reference>
<name>A0A5E8H9Y2_9LEPT</name>
<dbReference type="EMBL" id="AOGX02000035">
    <property type="protein sequence ID" value="EOQ87538.1"/>
    <property type="molecule type" value="Genomic_DNA"/>
</dbReference>
<sequence length="41" mass="4564">MFAPQIRTKFLVALGGQVALVLYLQKANPNDYKSNSFFTAT</sequence>
<gene>
    <name evidence="1" type="ORF">LEP1GSC202_2919</name>
</gene>
<dbReference type="AlphaFoldDB" id="A0A5E8H9Y2"/>
<evidence type="ECO:0000313" key="1">
    <source>
        <dbReference type="EMBL" id="EOQ87538.1"/>
    </source>
</evidence>
<proteinExistence type="predicted"/>
<protein>
    <submittedName>
        <fullName evidence="1">Uncharacterized protein</fullName>
    </submittedName>
</protein>
<accession>A0A5E8H9Y2</accession>
<dbReference type="Proteomes" id="UP000013996">
    <property type="component" value="Unassembled WGS sequence"/>
</dbReference>
<organism evidence="1 2">
    <name type="scientific">Leptospira yanagawae serovar Saopaulo str. Sao Paulo = ATCC 700523</name>
    <dbReference type="NCBI Taxonomy" id="1249483"/>
    <lineage>
        <taxon>Bacteria</taxon>
        <taxon>Pseudomonadati</taxon>
        <taxon>Spirochaetota</taxon>
        <taxon>Spirochaetia</taxon>
        <taxon>Leptospirales</taxon>
        <taxon>Leptospiraceae</taxon>
        <taxon>Leptospira</taxon>
    </lineage>
</organism>
<comment type="caution">
    <text evidence="1">The sequence shown here is derived from an EMBL/GenBank/DDBJ whole genome shotgun (WGS) entry which is preliminary data.</text>
</comment>